<dbReference type="EMBL" id="MN738787">
    <property type="protein sequence ID" value="QHT36962.1"/>
    <property type="molecule type" value="Genomic_DNA"/>
</dbReference>
<dbReference type="PROSITE" id="PS00109">
    <property type="entry name" value="PROTEIN_KINASE_TYR"/>
    <property type="match status" value="1"/>
</dbReference>
<evidence type="ECO:0000259" key="1">
    <source>
        <dbReference type="PROSITE" id="PS50011"/>
    </source>
</evidence>
<accession>A0A6C0F6Z3</accession>
<name>A0A6C0F6Z3_9ZZZZ</name>
<sequence length="353" mass="41397">MKKHKKTLKRNRLIASGGQGCIFRPALTCDTKKHKRRRRKGAQTKRDIKRSNYISKVAYNKRSSDREYKMNQYIRKIPGYEDWAILWDDYCYTRPYEIISKTSDIKTCLDRKNIKAHPRSKYPLLIGTYGGEALDDLATGMYASPLFDSQKRFDDALLKLHKTLLNLEHGITEMKINNMLHGDLSSGNVVIKRGVSKLIDFGLSCTLSQMNYLSKRLKFITKIHRMYEPYPYEYMCNAMTKKQLTQESKMYAERDHFDDYICIYENVLGIPDQTKKLRDYLSDRISGKRKQRSVDYFFKHVDTYSLGILIPTILLDVSVVSEVTQDKLSDLCRNCRHQHIFDLCKERISVFDV</sequence>
<dbReference type="GO" id="GO:0004672">
    <property type="term" value="F:protein kinase activity"/>
    <property type="evidence" value="ECO:0007669"/>
    <property type="project" value="InterPro"/>
</dbReference>
<reference evidence="2" key="1">
    <citation type="journal article" date="2020" name="Nature">
        <title>Giant virus diversity and host interactions through global metagenomics.</title>
        <authorList>
            <person name="Schulz F."/>
            <person name="Roux S."/>
            <person name="Paez-Espino D."/>
            <person name="Jungbluth S."/>
            <person name="Walsh D.A."/>
            <person name="Denef V.J."/>
            <person name="McMahon K.D."/>
            <person name="Konstantinidis K.T."/>
            <person name="Eloe-Fadrosh E.A."/>
            <person name="Kyrpides N.C."/>
            <person name="Woyke T."/>
        </authorList>
    </citation>
    <scope>NUCLEOTIDE SEQUENCE</scope>
    <source>
        <strain evidence="2">GVMAG-S-ERX555967-130</strain>
    </source>
</reference>
<dbReference type="SUPFAM" id="SSF56112">
    <property type="entry name" value="Protein kinase-like (PK-like)"/>
    <property type="match status" value="1"/>
</dbReference>
<dbReference type="InterPro" id="IPR008266">
    <property type="entry name" value="Tyr_kinase_AS"/>
</dbReference>
<dbReference type="InterPro" id="IPR011009">
    <property type="entry name" value="Kinase-like_dom_sf"/>
</dbReference>
<evidence type="ECO:0000313" key="2">
    <source>
        <dbReference type="EMBL" id="QHT36962.1"/>
    </source>
</evidence>
<protein>
    <recommendedName>
        <fullName evidence="1">Protein kinase domain-containing protein</fullName>
    </recommendedName>
</protein>
<dbReference type="GO" id="GO:0005524">
    <property type="term" value="F:ATP binding"/>
    <property type="evidence" value="ECO:0007669"/>
    <property type="project" value="InterPro"/>
</dbReference>
<dbReference type="PROSITE" id="PS50011">
    <property type="entry name" value="PROTEIN_KINASE_DOM"/>
    <property type="match status" value="1"/>
</dbReference>
<organism evidence="2">
    <name type="scientific">viral metagenome</name>
    <dbReference type="NCBI Taxonomy" id="1070528"/>
    <lineage>
        <taxon>unclassified sequences</taxon>
        <taxon>metagenomes</taxon>
        <taxon>organismal metagenomes</taxon>
    </lineage>
</organism>
<dbReference type="InterPro" id="IPR000719">
    <property type="entry name" value="Prot_kinase_dom"/>
</dbReference>
<dbReference type="AlphaFoldDB" id="A0A6C0F6Z3"/>
<dbReference type="Gene3D" id="1.10.510.10">
    <property type="entry name" value="Transferase(Phosphotransferase) domain 1"/>
    <property type="match status" value="1"/>
</dbReference>
<feature type="domain" description="Protein kinase" evidence="1">
    <location>
        <begin position="8"/>
        <end position="353"/>
    </location>
</feature>
<proteinExistence type="predicted"/>